<evidence type="ECO:0000256" key="3">
    <source>
        <dbReference type="ARBA" id="ARBA00023125"/>
    </source>
</evidence>
<proteinExistence type="inferred from homology"/>
<dbReference type="FunFam" id="1.10.10.10:FF:000001">
    <property type="entry name" value="LysR family transcriptional regulator"/>
    <property type="match status" value="1"/>
</dbReference>
<dbReference type="InterPro" id="IPR005119">
    <property type="entry name" value="LysR_subst-bd"/>
</dbReference>
<evidence type="ECO:0000259" key="5">
    <source>
        <dbReference type="PROSITE" id="PS50931"/>
    </source>
</evidence>
<protein>
    <submittedName>
        <fullName evidence="6">LysR family transcriptional regulator</fullName>
    </submittedName>
</protein>
<evidence type="ECO:0000256" key="4">
    <source>
        <dbReference type="ARBA" id="ARBA00023163"/>
    </source>
</evidence>
<dbReference type="InterPro" id="IPR036388">
    <property type="entry name" value="WH-like_DNA-bd_sf"/>
</dbReference>
<keyword evidence="3" id="KW-0238">DNA-binding</keyword>
<dbReference type="Proteomes" id="UP000315235">
    <property type="component" value="Unassembled WGS sequence"/>
</dbReference>
<evidence type="ECO:0000256" key="2">
    <source>
        <dbReference type="ARBA" id="ARBA00023015"/>
    </source>
</evidence>
<sequence length="304" mass="33577">MDLRQLRYLLALYEHRSFVQAAEAMGITQPAFSRAIQGLEQELGCALVARGSKELRPTPEGQVALQHARNLVRGASNLVNEIGRMTHLDAGELQLGCSPALSGRWLSRALARFTAAHPNVHVRLKRDSGHVLRRCLGRDDIEFFIADIRPYEAEADLQTRPLRVQQASFFCRPGHPLLDRDSLSTNDLFAHPIATPRLPPVLHKTLAHLSGRAHFEPQLECEDLGLIVDLVRHTDTLGLGAREAVQGALDRGELETLHLRNVPPAALQLHEGIISRTGYRLSAAAQALVDVLLDEQRAPESAFA</sequence>
<dbReference type="GO" id="GO:0003677">
    <property type="term" value="F:DNA binding"/>
    <property type="evidence" value="ECO:0007669"/>
    <property type="project" value="UniProtKB-KW"/>
</dbReference>
<comment type="caution">
    <text evidence="6">The sequence shown here is derived from an EMBL/GenBank/DDBJ whole genome shotgun (WGS) entry which is preliminary data.</text>
</comment>
<dbReference type="EMBL" id="VJOY01000001">
    <property type="protein sequence ID" value="TRX76584.1"/>
    <property type="molecule type" value="Genomic_DNA"/>
</dbReference>
<gene>
    <name evidence="6" type="ORF">FM069_00745</name>
</gene>
<name>A0A553H4E4_9PSED</name>
<dbReference type="InterPro" id="IPR050950">
    <property type="entry name" value="HTH-type_LysR_regulators"/>
</dbReference>
<organism evidence="6 7">
    <name type="scientific">Pseudomonas mangiferae</name>
    <dbReference type="NCBI Taxonomy" id="2593654"/>
    <lineage>
        <taxon>Bacteria</taxon>
        <taxon>Pseudomonadati</taxon>
        <taxon>Pseudomonadota</taxon>
        <taxon>Gammaproteobacteria</taxon>
        <taxon>Pseudomonadales</taxon>
        <taxon>Pseudomonadaceae</taxon>
        <taxon>Pseudomonas</taxon>
    </lineage>
</organism>
<evidence type="ECO:0000313" key="6">
    <source>
        <dbReference type="EMBL" id="TRX76584.1"/>
    </source>
</evidence>
<dbReference type="Pfam" id="PF00126">
    <property type="entry name" value="HTH_1"/>
    <property type="match status" value="1"/>
</dbReference>
<dbReference type="GO" id="GO:0005829">
    <property type="term" value="C:cytosol"/>
    <property type="evidence" value="ECO:0007669"/>
    <property type="project" value="TreeGrafter"/>
</dbReference>
<evidence type="ECO:0000313" key="7">
    <source>
        <dbReference type="Proteomes" id="UP000315235"/>
    </source>
</evidence>
<dbReference type="Gene3D" id="1.10.10.10">
    <property type="entry name" value="Winged helix-like DNA-binding domain superfamily/Winged helix DNA-binding domain"/>
    <property type="match status" value="1"/>
</dbReference>
<dbReference type="RefSeq" id="WP_143486215.1">
    <property type="nucleotide sequence ID" value="NZ_VJOY01000001.1"/>
</dbReference>
<feature type="domain" description="HTH lysR-type" evidence="5">
    <location>
        <begin position="1"/>
        <end position="58"/>
    </location>
</feature>
<dbReference type="SUPFAM" id="SSF53850">
    <property type="entry name" value="Periplasmic binding protein-like II"/>
    <property type="match status" value="1"/>
</dbReference>
<reference evidence="6 7" key="1">
    <citation type="submission" date="2019-07" db="EMBL/GenBank/DDBJ databases">
        <title>Pseudomonas mangiferae sp. nov., isolated from bark of mango tree in Thailand.</title>
        <authorList>
            <person name="Srisuk N."/>
            <person name="Anurat P."/>
        </authorList>
    </citation>
    <scope>NUCLEOTIDE SEQUENCE [LARGE SCALE GENOMIC DNA]</scope>
    <source>
        <strain evidence="6 7">DMKU_BBB3-04</strain>
    </source>
</reference>
<accession>A0A553H4E4</accession>
<dbReference type="AlphaFoldDB" id="A0A553H4E4"/>
<dbReference type="PANTHER" id="PTHR30419">
    <property type="entry name" value="HTH-TYPE TRANSCRIPTIONAL REGULATOR YBHD"/>
    <property type="match status" value="1"/>
</dbReference>
<dbReference type="GO" id="GO:0003700">
    <property type="term" value="F:DNA-binding transcription factor activity"/>
    <property type="evidence" value="ECO:0007669"/>
    <property type="project" value="InterPro"/>
</dbReference>
<dbReference type="InterPro" id="IPR000847">
    <property type="entry name" value="LysR_HTH_N"/>
</dbReference>
<dbReference type="PANTHER" id="PTHR30419:SF30">
    <property type="entry name" value="LYSR FAMILY TRANSCRIPTIONAL REGULATOR"/>
    <property type="match status" value="1"/>
</dbReference>
<dbReference type="CDD" id="cd05466">
    <property type="entry name" value="PBP2_LTTR_substrate"/>
    <property type="match status" value="1"/>
</dbReference>
<keyword evidence="2" id="KW-0805">Transcription regulation</keyword>
<evidence type="ECO:0000256" key="1">
    <source>
        <dbReference type="ARBA" id="ARBA00009437"/>
    </source>
</evidence>
<dbReference type="Pfam" id="PF03466">
    <property type="entry name" value="LysR_substrate"/>
    <property type="match status" value="1"/>
</dbReference>
<dbReference type="SUPFAM" id="SSF46785">
    <property type="entry name" value="Winged helix' DNA-binding domain"/>
    <property type="match status" value="1"/>
</dbReference>
<dbReference type="OrthoDB" id="8673707at2"/>
<dbReference type="Gene3D" id="3.40.190.290">
    <property type="match status" value="1"/>
</dbReference>
<comment type="similarity">
    <text evidence="1">Belongs to the LysR transcriptional regulatory family.</text>
</comment>
<keyword evidence="4" id="KW-0804">Transcription</keyword>
<dbReference type="PROSITE" id="PS50931">
    <property type="entry name" value="HTH_LYSR"/>
    <property type="match status" value="1"/>
</dbReference>
<dbReference type="InterPro" id="IPR036390">
    <property type="entry name" value="WH_DNA-bd_sf"/>
</dbReference>
<keyword evidence="7" id="KW-1185">Reference proteome</keyword>
<dbReference type="PRINTS" id="PR00039">
    <property type="entry name" value="HTHLYSR"/>
</dbReference>